<evidence type="ECO:0000313" key="2">
    <source>
        <dbReference type="Ensembl" id="ENSGACP00000002052.1"/>
    </source>
</evidence>
<organism evidence="2">
    <name type="scientific">Gasterosteus aculeatus</name>
    <name type="common">Three-spined stickleback</name>
    <dbReference type="NCBI Taxonomy" id="69293"/>
    <lineage>
        <taxon>Eukaryota</taxon>
        <taxon>Metazoa</taxon>
        <taxon>Chordata</taxon>
        <taxon>Craniata</taxon>
        <taxon>Vertebrata</taxon>
        <taxon>Euteleostomi</taxon>
        <taxon>Actinopterygii</taxon>
        <taxon>Neopterygii</taxon>
        <taxon>Teleostei</taxon>
        <taxon>Neoteleostei</taxon>
        <taxon>Acanthomorphata</taxon>
        <taxon>Eupercaria</taxon>
        <taxon>Perciformes</taxon>
        <taxon>Cottioidei</taxon>
        <taxon>Gasterosteales</taxon>
        <taxon>Gasterosteidae</taxon>
        <taxon>Gasterosteus</taxon>
    </lineage>
</organism>
<proteinExistence type="predicted"/>
<reference evidence="2" key="1">
    <citation type="submission" date="2006-01" db="EMBL/GenBank/DDBJ databases">
        <authorList>
            <person name="Lindblad-Toh K."/>
            <person name="Mauceli E."/>
            <person name="Grabherr M."/>
            <person name="Chang J.L."/>
            <person name="Lander E.S."/>
        </authorList>
    </citation>
    <scope>NUCLEOTIDE SEQUENCE [LARGE SCALE GENOMIC DNA]</scope>
</reference>
<feature type="compositionally biased region" description="Basic and acidic residues" evidence="1">
    <location>
        <begin position="89"/>
        <end position="98"/>
    </location>
</feature>
<protein>
    <submittedName>
        <fullName evidence="2">Uncharacterized protein</fullName>
    </submittedName>
</protein>
<dbReference type="AlphaFoldDB" id="G3N9R1"/>
<evidence type="ECO:0000256" key="1">
    <source>
        <dbReference type="SAM" id="MobiDB-lite"/>
    </source>
</evidence>
<feature type="compositionally biased region" description="Basic residues" evidence="1">
    <location>
        <begin position="1"/>
        <end position="50"/>
    </location>
</feature>
<accession>G3N9R1</accession>
<dbReference type="Ensembl" id="ENSGACT00000002056.1">
    <property type="protein sequence ID" value="ENSGACP00000002052.1"/>
    <property type="gene ID" value="ENSGACG00000001570.1"/>
</dbReference>
<dbReference type="InParanoid" id="G3N9R1"/>
<feature type="compositionally biased region" description="Polar residues" evidence="1">
    <location>
        <begin position="101"/>
        <end position="111"/>
    </location>
</feature>
<sequence length="118" mass="14055">IEHHHLPLHHRHHHHPPHYSHHSQYPHHLHHHHHPPYHHHYHHHHLHHQHLCAGRQEAVNMQLSRADRQEDRRITEETDRQTEVGQTERTPKGGREVDSWAGSQVGEQTGGRQAETGR</sequence>
<feature type="compositionally biased region" description="Basic and acidic residues" evidence="1">
    <location>
        <begin position="65"/>
        <end position="82"/>
    </location>
</feature>
<dbReference type="Bgee" id="ENSGACG00000001570">
    <property type="expression patterns" value="Expressed in diencephalon and 3 other cell types or tissues"/>
</dbReference>
<feature type="region of interest" description="Disordered" evidence="1">
    <location>
        <begin position="1"/>
        <end position="118"/>
    </location>
</feature>
<name>G3N9R1_GASAC</name>
<reference evidence="2" key="2">
    <citation type="submission" date="2024-04" db="UniProtKB">
        <authorList>
            <consortium name="Ensembl"/>
        </authorList>
    </citation>
    <scope>IDENTIFICATION</scope>
</reference>